<comment type="caution">
    <text evidence="4">The sequence shown here is derived from an EMBL/GenBank/DDBJ whole genome shotgun (WGS) entry which is preliminary data.</text>
</comment>
<feature type="transmembrane region" description="Helical" evidence="3">
    <location>
        <begin position="631"/>
        <end position="654"/>
    </location>
</feature>
<sequence length="810" mass="90942">MLMSPVEAFATPRAQWDALDMEISDELEDGPAQRRRKADDDDDADGFINDNPDYVRKMLEKKVQAYASHIKEMKARMEKWQAHKNVYVEHIKKLELRLKEQADAFAKAEVEWEQEALALSRAGAGHRTTTFTIHEASGRQGQQELERQKAKEAVRQMLRGAADVNADDDGDDDLSNIRALTWLQRAWGLFRRLVPLTRDIKQIEARYGPSVAAYFVFCRWIILNYMVVSIPALYFLVRHILELSMTDYAAWGATTGFVPKFLLFPSYTSDEAFAYSLFLSVTSALFLLVSTRKWLREDRHFKLVRAADVGKQAKFGKILLNAWDFDATSAEDASDLRKGIWESFHVALYDDIKQEQIRNRTKRERYKLYGRRAVALLVYIIVQVVSWGLIGLLTVEASSFALIIKAQVPALQPYAASIVPLGVSIINGALPTIIGLLTDFERWDDNGFRIKAMVTRLFLAQILNILLQLWSYAMLLDPYLYTTSEKGLSWLPYPYEIRANVMQKFKPDTYACRAEQVASGLVVLVLTNFVTPKVTLLTMAGVFGLVDGAKKLRAQRRQAAFTPADRRSEFLLAPKMVALMYSCTLYTFAIPLCPSSGISTVLLLVLGFKFDKQYLLAFQKKPATPWSAKNAGAFFIKLYWCTIAIYVGGMYWFLTNATLPKACAKQVADTPLICTAYDAASQTCTLNTTNPMSHFFSANATGECSSYPSCICSNACGPFTNVTSGYTPILEFFNSIDTISSFVALATSSVTLVWCLVGLLAMQVLLQINSVEATQLVGLVKDQEAKGQISALVKKLAIQDKKLKLQKLQN</sequence>
<evidence type="ECO:0008006" key="6">
    <source>
        <dbReference type="Google" id="ProtNLM"/>
    </source>
</evidence>
<feature type="transmembrane region" description="Helical" evidence="3">
    <location>
        <begin position="211"/>
        <end position="236"/>
    </location>
</feature>
<dbReference type="Proteomes" id="UP000243579">
    <property type="component" value="Unassembled WGS sequence"/>
</dbReference>
<dbReference type="PANTHER" id="PTHR23302:SF24">
    <property type="entry name" value="TMC DOMAIN-CONTAINING PROTEIN"/>
    <property type="match status" value="1"/>
</dbReference>
<feature type="transmembrane region" description="Helical" evidence="3">
    <location>
        <begin position="273"/>
        <end position="295"/>
    </location>
</feature>
<dbReference type="PANTHER" id="PTHR23302">
    <property type="entry name" value="TRANSMEMBRANE CHANNEL-RELATED"/>
    <property type="match status" value="1"/>
</dbReference>
<feature type="transmembrane region" description="Helical" evidence="3">
    <location>
        <begin position="529"/>
        <end position="549"/>
    </location>
</feature>
<feature type="coiled-coil region" evidence="1">
    <location>
        <begin position="56"/>
        <end position="111"/>
    </location>
</feature>
<keyword evidence="3" id="KW-0812">Transmembrane</keyword>
<feature type="transmembrane region" description="Helical" evidence="3">
    <location>
        <begin position="742"/>
        <end position="766"/>
    </location>
</feature>
<gene>
    <name evidence="4" type="ORF">ACHHYP_00158</name>
</gene>
<evidence type="ECO:0000256" key="3">
    <source>
        <dbReference type="SAM" id="Phobius"/>
    </source>
</evidence>
<keyword evidence="1" id="KW-0175">Coiled coil</keyword>
<dbReference type="GO" id="GO:0005886">
    <property type="term" value="C:plasma membrane"/>
    <property type="evidence" value="ECO:0007669"/>
    <property type="project" value="InterPro"/>
</dbReference>
<name>A0A1V9ZBB9_ACHHY</name>
<dbReference type="STRING" id="1202772.A0A1V9ZBB9"/>
<feature type="region of interest" description="Disordered" evidence="2">
    <location>
        <begin position="26"/>
        <end position="49"/>
    </location>
</feature>
<feature type="transmembrane region" description="Helical" evidence="3">
    <location>
        <begin position="414"/>
        <end position="437"/>
    </location>
</feature>
<evidence type="ECO:0000313" key="4">
    <source>
        <dbReference type="EMBL" id="OQR95242.1"/>
    </source>
</evidence>
<feature type="transmembrane region" description="Helical" evidence="3">
    <location>
        <begin position="457"/>
        <end position="475"/>
    </location>
</feature>
<dbReference type="InterPro" id="IPR038900">
    <property type="entry name" value="TMC"/>
</dbReference>
<feature type="transmembrane region" description="Helical" evidence="3">
    <location>
        <begin position="594"/>
        <end position="610"/>
    </location>
</feature>
<keyword evidence="3" id="KW-0472">Membrane</keyword>
<organism evidence="4 5">
    <name type="scientific">Achlya hypogyna</name>
    <name type="common">Oomycete</name>
    <name type="synonym">Protoachlya hypogyna</name>
    <dbReference type="NCBI Taxonomy" id="1202772"/>
    <lineage>
        <taxon>Eukaryota</taxon>
        <taxon>Sar</taxon>
        <taxon>Stramenopiles</taxon>
        <taxon>Oomycota</taxon>
        <taxon>Saprolegniomycetes</taxon>
        <taxon>Saprolegniales</taxon>
        <taxon>Achlyaceae</taxon>
        <taxon>Achlya</taxon>
    </lineage>
</organism>
<dbReference type="GO" id="GO:0008381">
    <property type="term" value="F:mechanosensitive monoatomic ion channel activity"/>
    <property type="evidence" value="ECO:0007669"/>
    <property type="project" value="TreeGrafter"/>
</dbReference>
<accession>A0A1V9ZBB9</accession>
<dbReference type="AlphaFoldDB" id="A0A1V9ZBB9"/>
<dbReference type="OrthoDB" id="1936208at2759"/>
<keyword evidence="5" id="KW-1185">Reference proteome</keyword>
<evidence type="ECO:0000256" key="1">
    <source>
        <dbReference type="SAM" id="Coils"/>
    </source>
</evidence>
<proteinExistence type="predicted"/>
<evidence type="ECO:0000313" key="5">
    <source>
        <dbReference type="Proteomes" id="UP000243579"/>
    </source>
</evidence>
<feature type="transmembrane region" description="Helical" evidence="3">
    <location>
        <begin position="373"/>
        <end position="394"/>
    </location>
</feature>
<protein>
    <recommendedName>
        <fullName evidence="6">Transmembrane protein</fullName>
    </recommendedName>
</protein>
<keyword evidence="3" id="KW-1133">Transmembrane helix</keyword>
<reference evidence="4 5" key="1">
    <citation type="journal article" date="2014" name="Genome Biol. Evol.">
        <title>The secreted proteins of Achlya hypogyna and Thraustotheca clavata identify the ancestral oomycete secretome and reveal gene acquisitions by horizontal gene transfer.</title>
        <authorList>
            <person name="Misner I."/>
            <person name="Blouin N."/>
            <person name="Leonard G."/>
            <person name="Richards T.A."/>
            <person name="Lane C.E."/>
        </authorList>
    </citation>
    <scope>NUCLEOTIDE SEQUENCE [LARGE SCALE GENOMIC DNA]</scope>
    <source>
        <strain evidence="4 5">ATCC 48635</strain>
    </source>
</reference>
<dbReference type="EMBL" id="JNBR01000332">
    <property type="protein sequence ID" value="OQR95242.1"/>
    <property type="molecule type" value="Genomic_DNA"/>
</dbReference>
<evidence type="ECO:0000256" key="2">
    <source>
        <dbReference type="SAM" id="MobiDB-lite"/>
    </source>
</evidence>